<dbReference type="Gramene" id="TraesCLE_scaffold_000144_01G000300.1">
    <property type="protein sequence ID" value="TraesCLE_scaffold_000144_01G000300.1"/>
    <property type="gene ID" value="TraesCLE_scaffold_000144_01G000300"/>
</dbReference>
<reference evidence="2" key="1">
    <citation type="submission" date="2018-08" db="EMBL/GenBank/DDBJ databases">
        <authorList>
            <person name="Rossello M."/>
        </authorList>
    </citation>
    <scope>NUCLEOTIDE SEQUENCE [LARGE SCALE GENOMIC DNA]</scope>
    <source>
        <strain evidence="2">cv. Chinese Spring</strain>
    </source>
</reference>
<dbReference type="SMR" id="A0A3B5Z3E4"/>
<dbReference type="PANTHER" id="PTHR34835">
    <property type="entry name" value="OS07G0283600 PROTEIN-RELATED"/>
    <property type="match status" value="1"/>
</dbReference>
<feature type="region of interest" description="Disordered" evidence="1">
    <location>
        <begin position="458"/>
        <end position="486"/>
    </location>
</feature>
<name>A0A3B5Z3E4_WHEAT</name>
<dbReference type="GeneID" id="123097945"/>
<evidence type="ECO:0000313" key="2">
    <source>
        <dbReference type="EnsemblPlants" id="TraesCS1B02G402400.1"/>
    </source>
</evidence>
<dbReference type="Gramene" id="TraesNOR1B03G00379980.1">
    <property type="protein sequence ID" value="TraesNOR1B03G00379980.1"/>
    <property type="gene ID" value="TraesNOR1B03G00379980"/>
</dbReference>
<dbReference type="Gramene" id="TraesCS1B03G1084100.1">
    <property type="protein sequence ID" value="TraesCS1B03G1084100.1.CDS"/>
    <property type="gene ID" value="TraesCS1B03G1084100"/>
</dbReference>
<feature type="compositionally biased region" description="Basic residues" evidence="1">
    <location>
        <begin position="556"/>
        <end position="566"/>
    </location>
</feature>
<dbReference type="OMA" id="WINGHRA"/>
<dbReference type="Gramene" id="TraesLAC1B03G00379660.1">
    <property type="protein sequence ID" value="TraesLAC1B03G00379660.1"/>
    <property type="gene ID" value="TraesLAC1B03G00379660"/>
</dbReference>
<organism evidence="2">
    <name type="scientific">Triticum aestivum</name>
    <name type="common">Wheat</name>
    <dbReference type="NCBI Taxonomy" id="4565"/>
    <lineage>
        <taxon>Eukaryota</taxon>
        <taxon>Viridiplantae</taxon>
        <taxon>Streptophyta</taxon>
        <taxon>Embryophyta</taxon>
        <taxon>Tracheophyta</taxon>
        <taxon>Spermatophyta</taxon>
        <taxon>Magnoliopsida</taxon>
        <taxon>Liliopsida</taxon>
        <taxon>Poales</taxon>
        <taxon>Poaceae</taxon>
        <taxon>BOP clade</taxon>
        <taxon>Pooideae</taxon>
        <taxon>Triticodae</taxon>
        <taxon>Triticeae</taxon>
        <taxon>Triticinae</taxon>
        <taxon>Triticum</taxon>
    </lineage>
</organism>
<feature type="region of interest" description="Disordered" evidence="1">
    <location>
        <begin position="1"/>
        <end position="98"/>
    </location>
</feature>
<accession>A0A3B5Z3E4</accession>
<protein>
    <submittedName>
        <fullName evidence="2">Uncharacterized protein</fullName>
    </submittedName>
</protein>
<dbReference type="OrthoDB" id="694650at2759"/>
<dbReference type="Gramene" id="TraesROB_scaffold_000649_01G000300.1">
    <property type="protein sequence ID" value="TraesROB_scaffold_000649_01G000300.1"/>
    <property type="gene ID" value="TraesROB_scaffold_000649_01G000300"/>
</dbReference>
<feature type="compositionally biased region" description="Polar residues" evidence="1">
    <location>
        <begin position="473"/>
        <end position="482"/>
    </location>
</feature>
<evidence type="ECO:0000256" key="1">
    <source>
        <dbReference type="SAM" id="MobiDB-lite"/>
    </source>
</evidence>
<keyword evidence="3" id="KW-1185">Reference proteome</keyword>
<evidence type="ECO:0000313" key="3">
    <source>
        <dbReference type="Proteomes" id="UP000019116"/>
    </source>
</evidence>
<dbReference type="Gramene" id="TraesWEE_scaffold_012378_01G000200.1">
    <property type="protein sequence ID" value="TraesWEE_scaffold_012378_01G000200.1"/>
    <property type="gene ID" value="TraesWEE_scaffold_012378_01G000200"/>
</dbReference>
<dbReference type="Gramene" id="TraesSTA1B03G00374910.1">
    <property type="protein sequence ID" value="TraesSTA1B03G00374910.1"/>
    <property type="gene ID" value="TraesSTA1B03G00374910"/>
</dbReference>
<dbReference type="Gramene" id="TraesCS1B02G402400.1">
    <property type="protein sequence ID" value="TraesCS1B02G402400.1"/>
    <property type="gene ID" value="TraesCS1B02G402400"/>
</dbReference>
<proteinExistence type="predicted"/>
<dbReference type="RefSeq" id="XP_044375743.1">
    <property type="nucleotide sequence ID" value="XM_044519808.1"/>
</dbReference>
<feature type="compositionally biased region" description="Acidic residues" evidence="1">
    <location>
        <begin position="39"/>
        <end position="75"/>
    </location>
</feature>
<gene>
    <name evidence="2" type="primary">LOC123097945</name>
</gene>
<dbReference type="PANTHER" id="PTHR34835:SF63">
    <property type="entry name" value="AMINOTRANSFERASE-LIKE PLANT MOBILE DOMAIN-CONTAINING PROTEIN"/>
    <property type="match status" value="1"/>
</dbReference>
<dbReference type="RefSeq" id="XP_044375737.1">
    <property type="nucleotide sequence ID" value="XM_044519802.1"/>
</dbReference>
<feature type="region of interest" description="Disordered" evidence="1">
    <location>
        <begin position="506"/>
        <end position="566"/>
    </location>
</feature>
<dbReference type="Proteomes" id="UP000019116">
    <property type="component" value="Chromosome 1B"/>
</dbReference>
<sequence>MHKKKETIRASGMDDCIDLCSSSEEEGGGVPAGRVGSESDSEFDENAEGGAESESDSEFDENAEGVDSEPDSEFEENGKGHGVNHNGHGKGGVPGGVAESEFDSEIAEHDKGLAKNTYIGSRCSVKKLYNLIHGLDEEKKAYVREIGFGGLLLLPKLMRTNRHFLMWLLSKVDEEASSIITGYRRDIPFHDKDVETVLGIPCGGAPVQSEQHGVPENVIAAIRKALGISESERGIGPVVAIVKKKVRGQKMTKAEISKFKIAFVICAATYLFAPTMKNDYFVTDYWGALTNPDIIHLHNWSGYVRSETLRAAKRVKAELLGGSKKSNLSGCLPFIQAFYLDNLEVTGGNIPHDEFPRIQFYTMEVINAIVEDDTRSRKGAELVTYGRLLPRHEALVCYQRNPTNRKNVAGASNVFNGSESRCAETGSMTIDEIESLVMDKVSSFATACEYVLTSFSRKKEEENQRHQAALTDLENQSQQQVKNESRKVRDQLKILFAGIRHQDGSWNTKGKRPLYEDPAPTEDADAGCPNSDMPQDSHSSPAAEMPGHGSELARLGIKRVIKRRKE</sequence>
<reference evidence="2" key="2">
    <citation type="submission" date="2018-10" db="UniProtKB">
        <authorList>
            <consortium name="EnsemblPlants"/>
        </authorList>
    </citation>
    <scope>IDENTIFICATION</scope>
</reference>
<dbReference type="AlphaFoldDB" id="A0A3B5Z3E4"/>
<dbReference type="Gramene" id="TraesSYM1B03G00382290.1">
    <property type="protein sequence ID" value="TraesSYM1B03G00382290.1"/>
    <property type="gene ID" value="TraesSYM1B03G00382290"/>
</dbReference>
<dbReference type="EnsemblPlants" id="TraesCS1B02G402400.1">
    <property type="protein sequence ID" value="TraesCS1B02G402400.1"/>
    <property type="gene ID" value="TraesCS1B02G402400"/>
</dbReference>